<evidence type="ECO:0000259" key="9">
    <source>
        <dbReference type="Pfam" id="PF01979"/>
    </source>
</evidence>
<feature type="binding site" evidence="7">
    <location>
        <begin position="211"/>
        <end position="212"/>
    </location>
    <ligand>
        <name>substrate</name>
    </ligand>
</feature>
<feature type="active site" description="Proton donor/acceptor" evidence="6">
    <location>
        <position position="265"/>
    </location>
</feature>
<dbReference type="EMBL" id="QWGT01000329">
    <property type="protein sequence ID" value="RIJ45647.1"/>
    <property type="molecule type" value="Genomic_DNA"/>
</dbReference>
<dbReference type="PANTHER" id="PTHR11113">
    <property type="entry name" value="N-ACETYLGLUCOSAMINE-6-PHOSPHATE DEACETYLASE"/>
    <property type="match status" value="1"/>
</dbReference>
<organism evidence="10 11">
    <name type="scientific">Clavibacter lycopersici</name>
    <dbReference type="NCBI Taxonomy" id="2301718"/>
    <lineage>
        <taxon>Bacteria</taxon>
        <taxon>Bacillati</taxon>
        <taxon>Actinomycetota</taxon>
        <taxon>Actinomycetes</taxon>
        <taxon>Micrococcales</taxon>
        <taxon>Microbacteriaceae</taxon>
        <taxon>Clavibacter</taxon>
    </lineage>
</organism>
<keyword evidence="3 5" id="KW-0378">Hydrolase</keyword>
<dbReference type="GO" id="GO:0046872">
    <property type="term" value="F:metal ion binding"/>
    <property type="evidence" value="ECO:0007669"/>
    <property type="project" value="UniProtKB-KW"/>
</dbReference>
<feature type="binding site" evidence="7">
    <location>
        <begin position="299"/>
        <end position="301"/>
    </location>
    <ligand>
        <name>substrate</name>
    </ligand>
</feature>
<accession>A0A399SUG4</accession>
<evidence type="ECO:0000313" key="10">
    <source>
        <dbReference type="EMBL" id="RIJ45647.1"/>
    </source>
</evidence>
<keyword evidence="4 5" id="KW-0119">Carbohydrate metabolism</keyword>
<evidence type="ECO:0000256" key="4">
    <source>
        <dbReference type="ARBA" id="ARBA00023277"/>
    </source>
</evidence>
<dbReference type="InterPro" id="IPR006680">
    <property type="entry name" value="Amidohydro-rel"/>
</dbReference>
<protein>
    <submittedName>
        <fullName evidence="10">N-acetylglucosamine-6-phosphate deacetylase</fullName>
    </submittedName>
</protein>
<reference evidence="10 11" key="1">
    <citation type="submission" date="2018-08" db="EMBL/GenBank/DDBJ databases">
        <title>Genome Sequence of Clavibacter michiganensis Subspecies type strains, and the Atypical Peach-Colored Strains Isolated from Tomato.</title>
        <authorList>
            <person name="Osdaghi E."/>
            <person name="Portier P."/>
            <person name="Briand M."/>
            <person name="Jacques M.-A."/>
        </authorList>
    </citation>
    <scope>NUCLEOTIDE SEQUENCE [LARGE SCALE GENOMIC DNA]</scope>
    <source>
        <strain evidence="10 11">CFBP 8615</strain>
    </source>
</reference>
<dbReference type="GO" id="GO:0006046">
    <property type="term" value="P:N-acetylglucosamine catabolic process"/>
    <property type="evidence" value="ECO:0007669"/>
    <property type="project" value="TreeGrafter"/>
</dbReference>
<keyword evidence="2 8" id="KW-0479">Metal-binding</keyword>
<dbReference type="AlphaFoldDB" id="A0A399SUG4"/>
<name>A0A399SUG4_9MICO</name>
<dbReference type="SUPFAM" id="SSF51556">
    <property type="entry name" value="Metallo-dependent hydrolases"/>
    <property type="match status" value="1"/>
</dbReference>
<comment type="caution">
    <text evidence="10">The sequence shown here is derived from an EMBL/GenBank/DDBJ whole genome shotgun (WGS) entry which is preliminary data.</text>
</comment>
<evidence type="ECO:0000256" key="7">
    <source>
        <dbReference type="PIRSR" id="PIRSR038994-2"/>
    </source>
</evidence>
<feature type="binding site" evidence="8">
    <location>
        <position position="187"/>
    </location>
    <ligand>
        <name>Zn(2+)</name>
        <dbReference type="ChEBI" id="CHEBI:29105"/>
    </ligand>
</feature>
<dbReference type="InterPro" id="IPR003764">
    <property type="entry name" value="GlcNAc_6-P_deAcase"/>
</dbReference>
<evidence type="ECO:0000256" key="1">
    <source>
        <dbReference type="ARBA" id="ARBA00010716"/>
    </source>
</evidence>
<dbReference type="InterPro" id="IPR032466">
    <property type="entry name" value="Metal_Hydrolase"/>
</dbReference>
<dbReference type="GO" id="GO:0008448">
    <property type="term" value="F:N-acetylglucosamine-6-phosphate deacetylase activity"/>
    <property type="evidence" value="ECO:0007669"/>
    <property type="project" value="InterPro"/>
</dbReference>
<feature type="domain" description="Amidohydrolase-related" evidence="9">
    <location>
        <begin position="47"/>
        <end position="353"/>
    </location>
</feature>
<dbReference type="PIRSF" id="PIRSF038994">
    <property type="entry name" value="NagA"/>
    <property type="match status" value="1"/>
</dbReference>
<feature type="binding site" evidence="8">
    <location>
        <position position="208"/>
    </location>
    <ligand>
        <name>Zn(2+)</name>
        <dbReference type="ChEBI" id="CHEBI:29105"/>
    </ligand>
</feature>
<dbReference type="PANTHER" id="PTHR11113:SF14">
    <property type="entry name" value="N-ACETYLGLUCOSAMINE-6-PHOSPHATE DEACETYLASE"/>
    <property type="match status" value="1"/>
</dbReference>
<evidence type="ECO:0000313" key="11">
    <source>
        <dbReference type="Proteomes" id="UP000266484"/>
    </source>
</evidence>
<feature type="binding site" evidence="7">
    <location>
        <position position="243"/>
    </location>
    <ligand>
        <name>substrate</name>
    </ligand>
</feature>
<comment type="similarity">
    <text evidence="1 5">Belongs to the metallo-dependent hydrolases superfamily. NagA family.</text>
</comment>
<evidence type="ECO:0000256" key="2">
    <source>
        <dbReference type="ARBA" id="ARBA00022723"/>
    </source>
</evidence>
<feature type="binding site" evidence="8">
    <location>
        <position position="121"/>
    </location>
    <ligand>
        <name>Zn(2+)</name>
        <dbReference type="ChEBI" id="CHEBI:29105"/>
    </ligand>
</feature>
<feature type="binding site" evidence="7">
    <location>
        <position position="132"/>
    </location>
    <ligand>
        <name>substrate</name>
    </ligand>
</feature>
<dbReference type="InterPro" id="IPR011059">
    <property type="entry name" value="Metal-dep_hydrolase_composite"/>
</dbReference>
<dbReference type="Gene3D" id="2.30.40.10">
    <property type="entry name" value="Urease, subunit C, domain 1"/>
    <property type="match status" value="1"/>
</dbReference>
<dbReference type="Gene3D" id="3.20.20.140">
    <property type="entry name" value="Metal-dependent hydrolases"/>
    <property type="match status" value="1"/>
</dbReference>
<dbReference type="Proteomes" id="UP000266484">
    <property type="component" value="Unassembled WGS sequence"/>
</dbReference>
<gene>
    <name evidence="10" type="ORF">DZG00_14640</name>
</gene>
<evidence type="ECO:0000256" key="3">
    <source>
        <dbReference type="ARBA" id="ARBA00022801"/>
    </source>
</evidence>
<keyword evidence="11" id="KW-1185">Reference proteome</keyword>
<comment type="cofactor">
    <cofactor evidence="8">
        <name>a divalent metal cation</name>
        <dbReference type="ChEBI" id="CHEBI:60240"/>
    </cofactor>
    <text evidence="8">Binds 1 divalent metal cation per subunit.</text>
</comment>
<dbReference type="SUPFAM" id="SSF51338">
    <property type="entry name" value="Composite domain of metallo-dependent hydrolases"/>
    <property type="match status" value="1"/>
</dbReference>
<dbReference type="Pfam" id="PF01979">
    <property type="entry name" value="Amidohydro_1"/>
    <property type="match status" value="1"/>
</dbReference>
<proteinExistence type="inferred from homology"/>
<sequence length="369" mass="36721">MIEAARLVDGAGHDGPGWLLVRDGRIADAGAGPAPDRAAATRLRLDTVIPGFVDTHVHGAVGVDFATPGLDPEPAVAHHARAGSTRVVASLATGAWGSTTRRLRELAPLVADGTLAGLHLEGPFLSPARRGAHDPSLLRAFAPGDVDEALAAADGALSMVTIAPELPGALPAIRAFVAAGVVVAIGHTDAPADVVRQAVDAGASAATHVFNGMPPLHHRSAGPVGVALSTDALVLELIADGHHVDDTAVDVVRAAARGRYALVSDAMSATGLADGSYELAGSAVVVADGVAMLADGSSLAGSTTPVGGAVARLLDRGVPLDEVVAATSATPARSLGLADPALVAGARADLVELRGARVARVMGGGSWLA</sequence>
<feature type="binding site" evidence="7">
    <location>
        <position position="219"/>
    </location>
    <ligand>
        <name>substrate</name>
    </ligand>
</feature>
<evidence type="ECO:0000256" key="6">
    <source>
        <dbReference type="PIRSR" id="PIRSR038994-1"/>
    </source>
</evidence>
<evidence type="ECO:0000256" key="5">
    <source>
        <dbReference type="PIRNR" id="PIRNR038994"/>
    </source>
</evidence>
<evidence type="ECO:0000256" key="8">
    <source>
        <dbReference type="PIRSR" id="PIRSR038994-3"/>
    </source>
</evidence>